<reference evidence="11 12" key="1">
    <citation type="journal article" date="2014" name="Genome Biol. Evol.">
        <title>The secreted proteins of Achlya hypogyna and Thraustotheca clavata identify the ancestral oomycete secretome and reveal gene acquisitions by horizontal gene transfer.</title>
        <authorList>
            <person name="Misner I."/>
            <person name="Blouin N."/>
            <person name="Leonard G."/>
            <person name="Richards T.A."/>
            <person name="Lane C.E."/>
        </authorList>
    </citation>
    <scope>NUCLEOTIDE SEQUENCE [LARGE SCALE GENOMIC DNA]</scope>
    <source>
        <strain evidence="11 12">ATCC 48635</strain>
    </source>
</reference>
<evidence type="ECO:0000313" key="11">
    <source>
        <dbReference type="EMBL" id="OQR99336.1"/>
    </source>
</evidence>
<comment type="similarity">
    <text evidence="2 9">Belongs to the protein disulfide isomerase family.</text>
</comment>
<dbReference type="Gene3D" id="3.40.30.10">
    <property type="entry name" value="Glutaredoxin"/>
    <property type="match status" value="2"/>
</dbReference>
<evidence type="ECO:0000256" key="2">
    <source>
        <dbReference type="ARBA" id="ARBA00006347"/>
    </source>
</evidence>
<dbReference type="PROSITE" id="PS00194">
    <property type="entry name" value="THIOREDOXIN_1"/>
    <property type="match status" value="2"/>
</dbReference>
<feature type="domain" description="Thioredoxin" evidence="10">
    <location>
        <begin position="433"/>
        <end position="615"/>
    </location>
</feature>
<dbReference type="OrthoDB" id="72053at2759"/>
<dbReference type="Proteomes" id="UP000243579">
    <property type="component" value="Unassembled WGS sequence"/>
</dbReference>
<dbReference type="InterPro" id="IPR013766">
    <property type="entry name" value="Thioredoxin_domain"/>
</dbReference>
<dbReference type="EC" id="5.3.4.1" evidence="3"/>
<comment type="caution">
    <text evidence="11">The sequence shown here is derived from an EMBL/GenBank/DDBJ whole genome shotgun (WGS) entry which is preliminary data.</text>
</comment>
<dbReference type="EMBL" id="JNBR01000070">
    <property type="protein sequence ID" value="OQR99336.1"/>
    <property type="molecule type" value="Genomic_DNA"/>
</dbReference>
<dbReference type="AlphaFoldDB" id="A0A1V9ZMY0"/>
<dbReference type="SUPFAM" id="SSF52833">
    <property type="entry name" value="Thioredoxin-like"/>
    <property type="match status" value="2"/>
</dbReference>
<dbReference type="GO" id="GO:0003756">
    <property type="term" value="F:protein disulfide isomerase activity"/>
    <property type="evidence" value="ECO:0007669"/>
    <property type="project" value="UniProtKB-EC"/>
</dbReference>
<dbReference type="InterPro" id="IPR051063">
    <property type="entry name" value="PDI"/>
</dbReference>
<dbReference type="GO" id="GO:0005783">
    <property type="term" value="C:endoplasmic reticulum"/>
    <property type="evidence" value="ECO:0007669"/>
    <property type="project" value="InterPro"/>
</dbReference>
<dbReference type="Pfam" id="PF07749">
    <property type="entry name" value="ERp29"/>
    <property type="match status" value="1"/>
</dbReference>
<dbReference type="InterPro" id="IPR036249">
    <property type="entry name" value="Thioredoxin-like_sf"/>
</dbReference>
<feature type="domain" description="Thioredoxin" evidence="10">
    <location>
        <begin position="310"/>
        <end position="432"/>
    </location>
</feature>
<dbReference type="PANTHER" id="PTHR45672:SF11">
    <property type="entry name" value="PROTEIN DISULFIDE-ISOMERASE C17H9.14C"/>
    <property type="match status" value="1"/>
</dbReference>
<keyword evidence="4" id="KW-0732">Signal</keyword>
<dbReference type="InterPro" id="IPR005788">
    <property type="entry name" value="PDI_thioredoxin-like_dom"/>
</dbReference>
<keyword evidence="6" id="KW-1015">Disulfide bond</keyword>
<evidence type="ECO:0000313" key="12">
    <source>
        <dbReference type="Proteomes" id="UP000243579"/>
    </source>
</evidence>
<sequence>MEDDALFFFKLIIDTVSIEGIDNTPRIALGFQLLAFDVVVLDDVVLGEGRASLVQRGKSCMFRMPIARFELEIAAAPVSIMVLAPPVEAQAMQLLAFTCIDLPLPPRHERAQKNEWVHLQRQWDLLNHAGDVVGSVGGGVVLSCLGDAPPGVGPEAPSVVTPVMESLPPEASKAIEAIELNLITKGSPKATTPVKVPEAAQSARVHTKELAIQCDFSPEPIKEPQRAATLEPPVHALEGPLKEIEQSLPEVATVNEADILFETLNPPALIYHHPVRLCPGACDRLLHPDDARFGDTRAFCNRKILMRSIFAALLAAVATTALASDVVVLTPDNFADVVDGSKNVFVEFYAPWCGHCKNLAPVWETVATSFKNEADVVVAKVDADEHRSLGEQFEVQGFPTLKFWNKGAKHPDSYNGGRSEEDLVNFLNEKAGTNVRVAKPFSHVETLTEANFASIAQDPKKHVLVEFYAPWCGHCKQLAPTWETLANIYAGEESVVIAKVDATATGDLAGKFGVSGYPTIKYFGTGASEPEDYGFGRELSEFVDFLNEKAGTARTAEGGLLPSAGRVEAIDVVLSEDGTVSQATLESVEKIVDGLDGDELKHGNLYVKAIKKILAKGQAYVTKEIARLDNMLKDDNVTPQKKTLFLLRKNILEALKKE</sequence>
<dbReference type="FunFam" id="3.40.30.10:FF:000032">
    <property type="entry name" value="Protein disulfide-isomerase A6 homolog"/>
    <property type="match status" value="1"/>
</dbReference>
<keyword evidence="8" id="KW-0676">Redox-active center</keyword>
<dbReference type="InterPro" id="IPR011679">
    <property type="entry name" value="ERp29_C"/>
</dbReference>
<evidence type="ECO:0000256" key="9">
    <source>
        <dbReference type="RuleBase" id="RU004208"/>
    </source>
</evidence>
<evidence type="ECO:0000256" key="3">
    <source>
        <dbReference type="ARBA" id="ARBA00012723"/>
    </source>
</evidence>
<dbReference type="GO" id="GO:0006457">
    <property type="term" value="P:protein folding"/>
    <property type="evidence" value="ECO:0007669"/>
    <property type="project" value="TreeGrafter"/>
</dbReference>
<dbReference type="SUPFAM" id="SSF47933">
    <property type="entry name" value="ERP29 C domain-like"/>
    <property type="match status" value="1"/>
</dbReference>
<dbReference type="Pfam" id="PF00085">
    <property type="entry name" value="Thioredoxin"/>
    <property type="match status" value="2"/>
</dbReference>
<evidence type="ECO:0000259" key="10">
    <source>
        <dbReference type="PROSITE" id="PS51352"/>
    </source>
</evidence>
<evidence type="ECO:0000256" key="4">
    <source>
        <dbReference type="ARBA" id="ARBA00022729"/>
    </source>
</evidence>
<keyword evidence="7" id="KW-0413">Isomerase</keyword>
<dbReference type="STRING" id="1202772.A0A1V9ZMY0"/>
<dbReference type="CDD" id="cd02998">
    <property type="entry name" value="PDI_a_ERp38"/>
    <property type="match status" value="2"/>
</dbReference>
<evidence type="ECO:0000256" key="5">
    <source>
        <dbReference type="ARBA" id="ARBA00022737"/>
    </source>
</evidence>
<evidence type="ECO:0000256" key="7">
    <source>
        <dbReference type="ARBA" id="ARBA00023235"/>
    </source>
</evidence>
<dbReference type="Gene3D" id="1.20.1150.12">
    <property type="entry name" value="Endoplasmic reticulum resident protein 29, C-terminal domain"/>
    <property type="match status" value="1"/>
</dbReference>
<name>A0A1V9ZMY0_ACHHY</name>
<evidence type="ECO:0000256" key="8">
    <source>
        <dbReference type="ARBA" id="ARBA00023284"/>
    </source>
</evidence>
<dbReference type="PRINTS" id="PR00421">
    <property type="entry name" value="THIOREDOXIN"/>
</dbReference>
<keyword evidence="5" id="KW-0677">Repeat</keyword>
<accession>A0A1V9ZMY0</accession>
<dbReference type="PANTHER" id="PTHR45672">
    <property type="entry name" value="PROTEIN DISULFIDE-ISOMERASE C17H9.14C-RELATED"/>
    <property type="match status" value="1"/>
</dbReference>
<evidence type="ECO:0000256" key="1">
    <source>
        <dbReference type="ARBA" id="ARBA00001182"/>
    </source>
</evidence>
<proteinExistence type="inferred from homology"/>
<dbReference type="InterPro" id="IPR017937">
    <property type="entry name" value="Thioredoxin_CS"/>
</dbReference>
<keyword evidence="12" id="KW-1185">Reference proteome</keyword>
<evidence type="ECO:0000256" key="6">
    <source>
        <dbReference type="ARBA" id="ARBA00023157"/>
    </source>
</evidence>
<dbReference type="PROSITE" id="PS51352">
    <property type="entry name" value="THIOREDOXIN_2"/>
    <property type="match status" value="2"/>
</dbReference>
<dbReference type="NCBIfam" id="TIGR01126">
    <property type="entry name" value="pdi_dom"/>
    <property type="match status" value="2"/>
</dbReference>
<gene>
    <name evidence="11" type="ORF">ACHHYP_06937</name>
</gene>
<dbReference type="CDD" id="cd00238">
    <property type="entry name" value="ERp29c"/>
    <property type="match status" value="1"/>
</dbReference>
<comment type="catalytic activity">
    <reaction evidence="1">
        <text>Catalyzes the rearrangement of -S-S- bonds in proteins.</text>
        <dbReference type="EC" id="5.3.4.1"/>
    </reaction>
</comment>
<dbReference type="InterPro" id="IPR036356">
    <property type="entry name" value="ERp29_C_sf"/>
</dbReference>
<protein>
    <recommendedName>
        <fullName evidence="3">protein disulfide-isomerase</fullName>
        <ecNumber evidence="3">5.3.4.1</ecNumber>
    </recommendedName>
</protein>
<organism evidence="11 12">
    <name type="scientific">Achlya hypogyna</name>
    <name type="common">Oomycete</name>
    <name type="synonym">Protoachlya hypogyna</name>
    <dbReference type="NCBI Taxonomy" id="1202772"/>
    <lineage>
        <taxon>Eukaryota</taxon>
        <taxon>Sar</taxon>
        <taxon>Stramenopiles</taxon>
        <taxon>Oomycota</taxon>
        <taxon>Saprolegniomycetes</taxon>
        <taxon>Saprolegniales</taxon>
        <taxon>Achlyaceae</taxon>
        <taxon>Achlya</taxon>
    </lineage>
</organism>